<name>A0A6G1I5X0_9PEZI</name>
<dbReference type="EMBL" id="ML996689">
    <property type="protein sequence ID" value="KAF2403680.1"/>
    <property type="molecule type" value="Genomic_DNA"/>
</dbReference>
<evidence type="ECO:0000256" key="1">
    <source>
        <dbReference type="SAM" id="MobiDB-lite"/>
    </source>
</evidence>
<feature type="compositionally biased region" description="Basic and acidic residues" evidence="1">
    <location>
        <begin position="415"/>
        <end position="429"/>
    </location>
</feature>
<dbReference type="PANTHER" id="PTHR28307">
    <property type="entry name" value="PROTEIN PAL1"/>
    <property type="match status" value="1"/>
</dbReference>
<feature type="compositionally biased region" description="Basic residues" evidence="1">
    <location>
        <begin position="438"/>
        <end position="449"/>
    </location>
</feature>
<dbReference type="Pfam" id="PF08316">
    <property type="entry name" value="Pal1"/>
    <property type="match status" value="1"/>
</dbReference>
<dbReference type="InterPro" id="IPR013226">
    <property type="entry name" value="Pal1"/>
</dbReference>
<reference evidence="2" key="1">
    <citation type="journal article" date="2020" name="Stud. Mycol.">
        <title>101 Dothideomycetes genomes: a test case for predicting lifestyles and emergence of pathogens.</title>
        <authorList>
            <person name="Haridas S."/>
            <person name="Albert R."/>
            <person name="Binder M."/>
            <person name="Bloem J."/>
            <person name="Labutti K."/>
            <person name="Salamov A."/>
            <person name="Andreopoulos B."/>
            <person name="Baker S."/>
            <person name="Barry K."/>
            <person name="Bills G."/>
            <person name="Bluhm B."/>
            <person name="Cannon C."/>
            <person name="Castanera R."/>
            <person name="Culley D."/>
            <person name="Daum C."/>
            <person name="Ezra D."/>
            <person name="Gonzalez J."/>
            <person name="Henrissat B."/>
            <person name="Kuo A."/>
            <person name="Liang C."/>
            <person name="Lipzen A."/>
            <person name="Lutzoni F."/>
            <person name="Magnuson J."/>
            <person name="Mondo S."/>
            <person name="Nolan M."/>
            <person name="Ohm R."/>
            <person name="Pangilinan J."/>
            <person name="Park H.-J."/>
            <person name="Ramirez L."/>
            <person name="Alfaro M."/>
            <person name="Sun H."/>
            <person name="Tritt A."/>
            <person name="Yoshinaga Y."/>
            <person name="Zwiers L.-H."/>
            <person name="Turgeon B."/>
            <person name="Goodwin S."/>
            <person name="Spatafora J."/>
            <person name="Crous P."/>
            <person name="Grigoriev I."/>
        </authorList>
    </citation>
    <scope>NUCLEOTIDE SEQUENCE</scope>
    <source>
        <strain evidence="2">CBS 262.69</strain>
    </source>
</reference>
<dbReference type="PANTHER" id="PTHR28307:SF2">
    <property type="entry name" value="PROTEIN PAL1"/>
    <property type="match status" value="1"/>
</dbReference>
<feature type="compositionally biased region" description="Basic and acidic residues" evidence="1">
    <location>
        <begin position="12"/>
        <end position="22"/>
    </location>
</feature>
<evidence type="ECO:0000313" key="3">
    <source>
        <dbReference type="Proteomes" id="UP000799640"/>
    </source>
</evidence>
<feature type="compositionally biased region" description="Basic and acidic residues" evidence="1">
    <location>
        <begin position="307"/>
        <end position="331"/>
    </location>
</feature>
<accession>A0A6G1I5X0</accession>
<feature type="compositionally biased region" description="Polar residues" evidence="1">
    <location>
        <begin position="249"/>
        <end position="267"/>
    </location>
</feature>
<keyword evidence="3" id="KW-1185">Reference proteome</keyword>
<feature type="region of interest" description="Disordered" evidence="1">
    <location>
        <begin position="1"/>
        <end position="137"/>
    </location>
</feature>
<feature type="region of interest" description="Disordered" evidence="1">
    <location>
        <begin position="249"/>
        <end position="449"/>
    </location>
</feature>
<sequence>MSSAGPQPAIDNEAKELFDRLTLKSTPNPQPSPQPRGTTPSSTMPPPARPQQDTLDIFASPERERKPVGPRPGRRASESSIAITEKSEETGRRRERRDQRTRDGKRPDSNATLIGKDPSKDPSKGRQPKRKPRGMDLIDQLDQTGIYGAGLFHHDGPFDAVNPHRNRKKDNRAPMRAFPANSANNMIGGSGPVNKGIDLERFYGLGQEGFSDYSTAGTDGIKRPSAERAISFDPLARVEPVHGEASIGLGTSTFLEGTPASRSALQRRQSESEQGAAGLARKKSLAQRIRGISKREGEPMPPGRIRSPGERYAERYAERRAERTERTDRGENGYTLTDKPGFTSPPGSPPPPPPPPPKAESAGGMPRLRKENEGNPFDRAYDEAYERKTAAIQERQVPAEKSGHPRAPSSPRGVPTRERAGTVGSEEKTGGGFMNRVKSLKGRKPGRGT</sequence>
<dbReference type="OrthoDB" id="5352132at2759"/>
<evidence type="ECO:0000313" key="2">
    <source>
        <dbReference type="EMBL" id="KAF2403680.1"/>
    </source>
</evidence>
<dbReference type="AlphaFoldDB" id="A0A6G1I5X0"/>
<organism evidence="2 3">
    <name type="scientific">Trichodelitschia bisporula</name>
    <dbReference type="NCBI Taxonomy" id="703511"/>
    <lineage>
        <taxon>Eukaryota</taxon>
        <taxon>Fungi</taxon>
        <taxon>Dikarya</taxon>
        <taxon>Ascomycota</taxon>
        <taxon>Pezizomycotina</taxon>
        <taxon>Dothideomycetes</taxon>
        <taxon>Dothideomycetes incertae sedis</taxon>
        <taxon>Phaeotrichales</taxon>
        <taxon>Phaeotrichaceae</taxon>
        <taxon>Trichodelitschia</taxon>
    </lineage>
</organism>
<feature type="compositionally biased region" description="Pro residues" evidence="1">
    <location>
        <begin position="346"/>
        <end position="358"/>
    </location>
</feature>
<proteinExistence type="predicted"/>
<gene>
    <name evidence="2" type="ORF">EJ06DRAFT_287924</name>
</gene>
<dbReference type="Proteomes" id="UP000799640">
    <property type="component" value="Unassembled WGS sequence"/>
</dbReference>
<feature type="compositionally biased region" description="Basic and acidic residues" evidence="1">
    <location>
        <begin position="85"/>
        <end position="108"/>
    </location>
</feature>
<feature type="compositionally biased region" description="Basic and acidic residues" evidence="1">
    <location>
        <begin position="379"/>
        <end position="389"/>
    </location>
</feature>
<dbReference type="GO" id="GO:0005737">
    <property type="term" value="C:cytoplasm"/>
    <property type="evidence" value="ECO:0007669"/>
    <property type="project" value="TreeGrafter"/>
</dbReference>
<protein>
    <submittedName>
        <fullName evidence="2">Pal1-domain-containing protein</fullName>
    </submittedName>
</protein>